<dbReference type="AlphaFoldDB" id="A0A512NP22"/>
<proteinExistence type="inferred from homology"/>
<dbReference type="Gene3D" id="3.40.720.10">
    <property type="entry name" value="Alkaline Phosphatase, subunit A"/>
    <property type="match status" value="1"/>
</dbReference>
<evidence type="ECO:0000256" key="3">
    <source>
        <dbReference type="ARBA" id="ARBA00022801"/>
    </source>
</evidence>
<dbReference type="EMBL" id="BKAJ01000175">
    <property type="protein sequence ID" value="GEP60682.1"/>
    <property type="molecule type" value="Genomic_DNA"/>
</dbReference>
<accession>A0A512NP22</accession>
<evidence type="ECO:0000259" key="5">
    <source>
        <dbReference type="Pfam" id="PF00884"/>
    </source>
</evidence>
<evidence type="ECO:0000313" key="7">
    <source>
        <dbReference type="Proteomes" id="UP000321058"/>
    </source>
</evidence>
<dbReference type="InterPro" id="IPR017850">
    <property type="entry name" value="Alkaline_phosphatase_core_sf"/>
</dbReference>
<keyword evidence="4" id="KW-0325">Glycoprotein</keyword>
<evidence type="ECO:0000313" key="6">
    <source>
        <dbReference type="EMBL" id="GEP60682.1"/>
    </source>
</evidence>
<comment type="caution">
    <text evidence="6">The sequence shown here is derived from an EMBL/GenBank/DDBJ whole genome shotgun (WGS) entry which is preliminary data.</text>
</comment>
<evidence type="ECO:0000256" key="1">
    <source>
        <dbReference type="ARBA" id="ARBA00008779"/>
    </source>
</evidence>
<dbReference type="Proteomes" id="UP000321058">
    <property type="component" value="Unassembled WGS sequence"/>
</dbReference>
<dbReference type="GO" id="GO:0016787">
    <property type="term" value="F:hydrolase activity"/>
    <property type="evidence" value="ECO:0007669"/>
    <property type="project" value="UniProtKB-KW"/>
</dbReference>
<dbReference type="OrthoDB" id="9795675at2"/>
<organism evidence="6 7">
    <name type="scientific">Reyranella soli</name>
    <dbReference type="NCBI Taxonomy" id="1230389"/>
    <lineage>
        <taxon>Bacteria</taxon>
        <taxon>Pseudomonadati</taxon>
        <taxon>Pseudomonadota</taxon>
        <taxon>Alphaproteobacteria</taxon>
        <taxon>Hyphomicrobiales</taxon>
        <taxon>Reyranellaceae</taxon>
        <taxon>Reyranella</taxon>
    </lineage>
</organism>
<dbReference type="Pfam" id="PF00884">
    <property type="entry name" value="Sulfatase"/>
    <property type="match status" value="1"/>
</dbReference>
<protein>
    <submittedName>
        <fullName evidence="6">Acetylglucosamine-6-sulfatase</fullName>
    </submittedName>
</protein>
<dbReference type="PANTHER" id="PTHR43108">
    <property type="entry name" value="N-ACETYLGLUCOSAMINE-6-SULFATASE FAMILY MEMBER"/>
    <property type="match status" value="1"/>
</dbReference>
<reference evidence="6 7" key="1">
    <citation type="submission" date="2019-07" db="EMBL/GenBank/DDBJ databases">
        <title>Whole genome shotgun sequence of Reyranella soli NBRC 108950.</title>
        <authorList>
            <person name="Hosoyama A."/>
            <person name="Uohara A."/>
            <person name="Ohji S."/>
            <person name="Ichikawa N."/>
        </authorList>
    </citation>
    <scope>NUCLEOTIDE SEQUENCE [LARGE SCALE GENOMIC DNA]</scope>
    <source>
        <strain evidence="6 7">NBRC 108950</strain>
    </source>
</reference>
<dbReference type="SUPFAM" id="SSF53649">
    <property type="entry name" value="Alkaline phosphatase-like"/>
    <property type="match status" value="1"/>
</dbReference>
<gene>
    <name evidence="6" type="ORF">RSO01_78480</name>
</gene>
<comment type="similarity">
    <text evidence="1">Belongs to the sulfatase family.</text>
</comment>
<keyword evidence="3" id="KW-0378">Hydrolase</keyword>
<keyword evidence="2" id="KW-0732">Signal</keyword>
<evidence type="ECO:0000256" key="2">
    <source>
        <dbReference type="ARBA" id="ARBA00022729"/>
    </source>
</evidence>
<name>A0A512NP22_9HYPH</name>
<dbReference type="InterPro" id="IPR024607">
    <property type="entry name" value="Sulfatase_CS"/>
</dbReference>
<evidence type="ECO:0000256" key="4">
    <source>
        <dbReference type="ARBA" id="ARBA00023180"/>
    </source>
</evidence>
<dbReference type="PROSITE" id="PS00149">
    <property type="entry name" value="SULFATASE_2"/>
    <property type="match status" value="1"/>
</dbReference>
<sequence length="469" mass="52509">MGNDIVPAKKKPNFIVVLIDDLRFDELGICGHPFMKTPHIDRIGHEGAMFTSAFHTTPLCSPNRASIITGQYASRHGIIDNVARDAHSHRLPNYHGILQRLGYETAHVGKWHMGNSGGPRPGYDRWVSFPGHGSIVDPVLNIDGDERQHKGYITDLLNDHAVEFLRKPRTKPFALFFAHKAVHPDAFQAADGTIDLSKGGYRVPERHADLYKGAHFPRRPNALPLAEVAKDKPAWTEAFQLKGNEASRKVLDGIKAGTDEEIRLRAAMMASVDEGMGEVFKALEETGQLDDTFILFLGDNGYFFGEHGLGPERRFAYEEGIKSPFLIRYPAWFKPGTVKDELVLALDIAPSIVDLAGGKKADFEHMQGLSLRPIAKNGKAIRSSFMCEYFSENAMPWLIGMSYKAIRTKRHKYIHWTQKSLDGVACDELYDLKTDPYEMHNLINKRGERATVARLRRQLATLVAQSVGL</sequence>
<dbReference type="PANTHER" id="PTHR43108:SF6">
    <property type="entry name" value="N-SULPHOGLUCOSAMINE SULPHOHYDROLASE"/>
    <property type="match status" value="1"/>
</dbReference>
<keyword evidence="7" id="KW-1185">Reference proteome</keyword>
<feature type="domain" description="Sulfatase N-terminal" evidence="5">
    <location>
        <begin position="12"/>
        <end position="357"/>
    </location>
</feature>
<dbReference type="InterPro" id="IPR000917">
    <property type="entry name" value="Sulfatase_N"/>
</dbReference>